<dbReference type="EMBL" id="GEDG01038641">
    <property type="protein sequence ID" value="JAP07488.1"/>
    <property type="molecule type" value="Transcribed_RNA"/>
</dbReference>
<keyword evidence="1" id="KW-1133">Transmembrane helix</keyword>
<reference evidence="2" key="1">
    <citation type="submission" date="2015-12" db="EMBL/GenBank/DDBJ databases">
        <title>Gene expression during late stages of embryo sac development: a critical building block for successful pollen-pistil interactions.</title>
        <authorList>
            <person name="Liu Y."/>
            <person name="Joly V."/>
            <person name="Sabar M."/>
            <person name="Matton D.P."/>
        </authorList>
    </citation>
    <scope>NUCLEOTIDE SEQUENCE</scope>
</reference>
<keyword evidence="1" id="KW-0472">Membrane</keyword>
<sequence length="70" mass="8356">MRSLLSHFIRVLSPILSHFLLSTMLSHFIHVLSAMLSHFIRVFLLCYLILYMYYLLSICSMESFQVLKMR</sequence>
<accession>A0A0V0GJQ4</accession>
<protein>
    <submittedName>
        <fullName evidence="2">Putative ovule protein</fullName>
    </submittedName>
</protein>
<organism evidence="2">
    <name type="scientific">Solanum chacoense</name>
    <name type="common">Chaco potato</name>
    <dbReference type="NCBI Taxonomy" id="4108"/>
    <lineage>
        <taxon>Eukaryota</taxon>
        <taxon>Viridiplantae</taxon>
        <taxon>Streptophyta</taxon>
        <taxon>Embryophyta</taxon>
        <taxon>Tracheophyta</taxon>
        <taxon>Spermatophyta</taxon>
        <taxon>Magnoliopsida</taxon>
        <taxon>eudicotyledons</taxon>
        <taxon>Gunneridae</taxon>
        <taxon>Pentapetalae</taxon>
        <taxon>asterids</taxon>
        <taxon>lamiids</taxon>
        <taxon>Solanales</taxon>
        <taxon>Solanaceae</taxon>
        <taxon>Solanoideae</taxon>
        <taxon>Solaneae</taxon>
        <taxon>Solanum</taxon>
    </lineage>
</organism>
<feature type="transmembrane region" description="Helical" evidence="1">
    <location>
        <begin position="12"/>
        <end position="33"/>
    </location>
</feature>
<evidence type="ECO:0000256" key="1">
    <source>
        <dbReference type="SAM" id="Phobius"/>
    </source>
</evidence>
<dbReference type="AlphaFoldDB" id="A0A0V0GJQ4"/>
<proteinExistence type="predicted"/>
<evidence type="ECO:0000313" key="2">
    <source>
        <dbReference type="EMBL" id="JAP07488.1"/>
    </source>
</evidence>
<name>A0A0V0GJQ4_SOLCH</name>
<keyword evidence="1" id="KW-0812">Transmembrane</keyword>
<feature type="transmembrane region" description="Helical" evidence="1">
    <location>
        <begin position="39"/>
        <end position="61"/>
    </location>
</feature>
<dbReference type="EMBL" id="GEDG01024825">
    <property type="protein sequence ID" value="JAP15681.1"/>
    <property type="molecule type" value="Transcribed_RNA"/>
</dbReference>